<evidence type="ECO:0000256" key="1">
    <source>
        <dbReference type="SAM" id="MobiDB-lite"/>
    </source>
</evidence>
<proteinExistence type="predicted"/>
<dbReference type="RefSeq" id="WP_162446212.1">
    <property type="nucleotide sequence ID" value="NZ_CP048222.1"/>
</dbReference>
<sequence length="276" mass="31578">MRKTTTKFLLFLLASILFIVVCYFFAYPQVIRCAAIRFTDFTEIQPGIYASPGTSAREQQQLTTLIKTSQQRLKGFWGNIESKPVIIFCHTLELYQTYGSQNGSPANYFGSPLGLFVVISPGGLDIDVISHEMCHAELTGRLGWLTMNMEIPQWFNEGLALMVDYRFPNANGQVSYQLYQQKWKELTYGSNFTLNLDELEEIERFVPKDVYSQQLAYLRSGMEVSRWLEKAQRIGLVHLITTIQSGGDFDESYKSIENSPRKGSKFNKSEVYSTDK</sequence>
<protein>
    <recommendedName>
        <fullName evidence="4">Peptidase MA-like domain-containing protein</fullName>
    </recommendedName>
</protein>
<dbReference type="KEGG" id="rhoz:GXP67_28075"/>
<dbReference type="EMBL" id="CP048222">
    <property type="protein sequence ID" value="QHT70231.1"/>
    <property type="molecule type" value="Genomic_DNA"/>
</dbReference>
<reference evidence="2 3" key="1">
    <citation type="submission" date="2020-01" db="EMBL/GenBank/DDBJ databases">
        <authorList>
            <person name="Kim M.K."/>
        </authorList>
    </citation>
    <scope>NUCLEOTIDE SEQUENCE [LARGE SCALE GENOMIC DNA]</scope>
    <source>
        <strain evidence="2 3">172606-1</strain>
    </source>
</reference>
<evidence type="ECO:0000313" key="3">
    <source>
        <dbReference type="Proteomes" id="UP000480178"/>
    </source>
</evidence>
<dbReference type="Proteomes" id="UP000480178">
    <property type="component" value="Chromosome"/>
</dbReference>
<name>A0A6C0GQ98_9BACT</name>
<accession>A0A6C0GQ98</accession>
<gene>
    <name evidence="2" type="ORF">GXP67_28075</name>
</gene>
<keyword evidence="3" id="KW-1185">Reference proteome</keyword>
<evidence type="ECO:0008006" key="4">
    <source>
        <dbReference type="Google" id="ProtNLM"/>
    </source>
</evidence>
<feature type="region of interest" description="Disordered" evidence="1">
    <location>
        <begin position="254"/>
        <end position="276"/>
    </location>
</feature>
<organism evidence="2 3">
    <name type="scientific">Rhodocytophaga rosea</name>
    <dbReference type="NCBI Taxonomy" id="2704465"/>
    <lineage>
        <taxon>Bacteria</taxon>
        <taxon>Pseudomonadati</taxon>
        <taxon>Bacteroidota</taxon>
        <taxon>Cytophagia</taxon>
        <taxon>Cytophagales</taxon>
        <taxon>Rhodocytophagaceae</taxon>
        <taxon>Rhodocytophaga</taxon>
    </lineage>
</organism>
<dbReference type="AlphaFoldDB" id="A0A6C0GQ98"/>
<evidence type="ECO:0000313" key="2">
    <source>
        <dbReference type="EMBL" id="QHT70231.1"/>
    </source>
</evidence>